<evidence type="ECO:0000256" key="2">
    <source>
        <dbReference type="SAM" id="MobiDB-lite"/>
    </source>
</evidence>
<name>A0A811UI48_CERCA</name>
<proteinExistence type="predicted"/>
<evidence type="ECO:0000256" key="1">
    <source>
        <dbReference type="SAM" id="Coils"/>
    </source>
</evidence>
<accession>A0A811UI48</accession>
<protein>
    <submittedName>
        <fullName evidence="3">(Mediterranean fruit fly) hypothetical protein</fullName>
    </submittedName>
</protein>
<dbReference type="Proteomes" id="UP000606786">
    <property type="component" value="Unassembled WGS sequence"/>
</dbReference>
<organism evidence="3 4">
    <name type="scientific">Ceratitis capitata</name>
    <name type="common">Mediterranean fruit fly</name>
    <name type="synonym">Tephritis capitata</name>
    <dbReference type="NCBI Taxonomy" id="7213"/>
    <lineage>
        <taxon>Eukaryota</taxon>
        <taxon>Metazoa</taxon>
        <taxon>Ecdysozoa</taxon>
        <taxon>Arthropoda</taxon>
        <taxon>Hexapoda</taxon>
        <taxon>Insecta</taxon>
        <taxon>Pterygota</taxon>
        <taxon>Neoptera</taxon>
        <taxon>Endopterygota</taxon>
        <taxon>Diptera</taxon>
        <taxon>Brachycera</taxon>
        <taxon>Muscomorpha</taxon>
        <taxon>Tephritoidea</taxon>
        <taxon>Tephritidae</taxon>
        <taxon>Ceratitis</taxon>
        <taxon>Ceratitis</taxon>
    </lineage>
</organism>
<dbReference type="AlphaFoldDB" id="A0A811UI48"/>
<keyword evidence="4" id="KW-1185">Reference proteome</keyword>
<evidence type="ECO:0000313" key="4">
    <source>
        <dbReference type="Proteomes" id="UP000606786"/>
    </source>
</evidence>
<gene>
    <name evidence="3" type="ORF">CCAP1982_LOCUS6271</name>
</gene>
<feature type="region of interest" description="Disordered" evidence="2">
    <location>
        <begin position="1"/>
        <end position="28"/>
    </location>
</feature>
<evidence type="ECO:0000313" key="3">
    <source>
        <dbReference type="EMBL" id="CAD6997636.1"/>
    </source>
</evidence>
<feature type="coiled-coil region" evidence="1">
    <location>
        <begin position="35"/>
        <end position="62"/>
    </location>
</feature>
<feature type="compositionally biased region" description="Polar residues" evidence="2">
    <location>
        <begin position="1"/>
        <end position="11"/>
    </location>
</feature>
<dbReference type="EMBL" id="CAJHJT010000012">
    <property type="protein sequence ID" value="CAD6997636.1"/>
    <property type="molecule type" value="Genomic_DNA"/>
</dbReference>
<comment type="caution">
    <text evidence="3">The sequence shown here is derived from an EMBL/GenBank/DDBJ whole genome shotgun (WGS) entry which is preliminary data.</text>
</comment>
<keyword evidence="1" id="KW-0175">Coiled coil</keyword>
<reference evidence="3" key="1">
    <citation type="submission" date="2020-11" db="EMBL/GenBank/DDBJ databases">
        <authorList>
            <person name="Whitehead M."/>
        </authorList>
    </citation>
    <scope>NUCLEOTIDE SEQUENCE</scope>
    <source>
        <strain evidence="3">EGII</strain>
    </source>
</reference>
<sequence length="132" mass="14934">MPDTRSTSKSSVKGGENEWSDDLNTTIQHQPVEVVKQQSLEMKELQAELRQSQQQQHGVERVNGTLAGVLSDLSRTLADTRVGQEQQSELPYKHRHLSIKRYDGAVPESLIGLDNAHLHERVFGNTYKAWLD</sequence>